<gene>
    <name evidence="2" type="ORF">E9934_04880</name>
</gene>
<feature type="signal peptide" evidence="1">
    <location>
        <begin position="1"/>
        <end position="24"/>
    </location>
</feature>
<dbReference type="RefSeq" id="WP_136561737.1">
    <property type="nucleotide sequence ID" value="NZ_BAABLS010000001.1"/>
</dbReference>
<keyword evidence="1" id="KW-0732">Signal</keyword>
<accession>A0A4S8NNF6</accession>
<feature type="chain" id="PRO_5038710500" description="Lipoprotein" evidence="1">
    <location>
        <begin position="25"/>
        <end position="109"/>
    </location>
</feature>
<evidence type="ECO:0000313" key="3">
    <source>
        <dbReference type="Proteomes" id="UP000307087"/>
    </source>
</evidence>
<reference evidence="2 3" key="1">
    <citation type="journal article" date="2009" name="Int. J. Syst. Evol. Microbiol.">
        <title>Nocardioides caeni sp. nov., isolated from wastewater.</title>
        <authorList>
            <person name="Yoon J.H."/>
            <person name="Kang S.J."/>
            <person name="Park S."/>
            <person name="Kim W."/>
            <person name="Oh T.K."/>
        </authorList>
    </citation>
    <scope>NUCLEOTIDE SEQUENCE [LARGE SCALE GENOMIC DNA]</scope>
    <source>
        <strain evidence="2 3">DSM 23134</strain>
    </source>
</reference>
<keyword evidence="3" id="KW-1185">Reference proteome</keyword>
<evidence type="ECO:0008006" key="4">
    <source>
        <dbReference type="Google" id="ProtNLM"/>
    </source>
</evidence>
<sequence>MHQHRFRKAFAVATVIGTSTLALTACSSEPRFAEGDCVTLDPGLVDAELEEADCSNNAGVLTGDEAVYEVYEVIDGTDGSCSSPQGFFPVEFTDEPDDAIYCLVLADGS</sequence>
<dbReference type="AlphaFoldDB" id="A0A4S8NNF6"/>
<evidence type="ECO:0000256" key="1">
    <source>
        <dbReference type="SAM" id="SignalP"/>
    </source>
</evidence>
<name>A0A4S8NNF6_9ACTN</name>
<dbReference type="EMBL" id="STGW01000002">
    <property type="protein sequence ID" value="THV17802.1"/>
    <property type="molecule type" value="Genomic_DNA"/>
</dbReference>
<organism evidence="2 3">
    <name type="scientific">Nocardioides caeni</name>
    <dbReference type="NCBI Taxonomy" id="574700"/>
    <lineage>
        <taxon>Bacteria</taxon>
        <taxon>Bacillati</taxon>
        <taxon>Actinomycetota</taxon>
        <taxon>Actinomycetes</taxon>
        <taxon>Propionibacteriales</taxon>
        <taxon>Nocardioidaceae</taxon>
        <taxon>Nocardioides</taxon>
    </lineage>
</organism>
<dbReference type="PROSITE" id="PS51257">
    <property type="entry name" value="PROKAR_LIPOPROTEIN"/>
    <property type="match status" value="1"/>
</dbReference>
<comment type="caution">
    <text evidence="2">The sequence shown here is derived from an EMBL/GenBank/DDBJ whole genome shotgun (WGS) entry which is preliminary data.</text>
</comment>
<dbReference type="Proteomes" id="UP000307087">
    <property type="component" value="Unassembled WGS sequence"/>
</dbReference>
<protein>
    <recommendedName>
        <fullName evidence="4">Lipoprotein</fullName>
    </recommendedName>
</protein>
<proteinExistence type="predicted"/>
<evidence type="ECO:0000313" key="2">
    <source>
        <dbReference type="EMBL" id="THV17802.1"/>
    </source>
</evidence>